<dbReference type="GO" id="GO:0003924">
    <property type="term" value="F:GTPase activity"/>
    <property type="evidence" value="ECO:0000318"/>
    <property type="project" value="GO_Central"/>
</dbReference>
<dbReference type="CDD" id="cd17871">
    <property type="entry name" value="GPN2"/>
    <property type="match status" value="1"/>
</dbReference>
<comment type="similarity">
    <text evidence="2 8">Belongs to the GPN-loop GTPase family.</text>
</comment>
<dbReference type="InterPro" id="IPR004130">
    <property type="entry name" value="Gpn"/>
</dbReference>
<dbReference type="FunFam" id="3.40.50.300:FF:000338">
    <property type="entry name" value="GPN-loop GTPase 2"/>
    <property type="match status" value="1"/>
</dbReference>
<gene>
    <name evidence="10" type="primary">20214008</name>
    <name evidence="9" type="ORF">HELRODRAFT_67088</name>
</gene>
<keyword evidence="6 8" id="KW-0342">GTP-binding</keyword>
<sequence length="303" mass="34357">MIFGQVVIGPPGSGKTTYCKAMQEFMKGLGRNVEIINMDPGNDSLPYKCIVDVSDLITVNDAMSYMKLGPNGGLVYCMEYLEKNIDWLIDQIKHLPDKHFVLFDCPGQIEFYTHHQSINNIFQTLTKSKRISLCAVYLVDSHYCTDPCQFISVLIASLGAMLRIELPHINVLSKVDIIEKQASLLFNLDFFTEVLDLKKLLDYVPSDPFIAKYKKLNNCLAGMIEDYSLVSFLALHVEDRYSMLRVMKAADKACGYLFGSEDERTIDKLFSHAMAAEFDYEKIASLQEKYVCNSTKPISEDDL</sequence>
<dbReference type="Gene3D" id="3.40.50.300">
    <property type="entry name" value="P-loop containing nucleotide triphosphate hydrolases"/>
    <property type="match status" value="1"/>
</dbReference>
<accession>T1FYW0</accession>
<dbReference type="InterPro" id="IPR027417">
    <property type="entry name" value="P-loop_NTPase"/>
</dbReference>
<evidence type="ECO:0000256" key="7">
    <source>
        <dbReference type="ARBA" id="ARBA00046611"/>
    </source>
</evidence>
<keyword evidence="4 8" id="KW-0547">Nucleotide-binding</keyword>
<dbReference type="FunCoup" id="T1FYW0">
    <property type="interactions" value="1735"/>
</dbReference>
<dbReference type="EnsemblMetazoa" id="HelroT67088">
    <property type="protein sequence ID" value="HelroP67088"/>
    <property type="gene ID" value="HelroG67088"/>
</dbReference>
<evidence type="ECO:0000313" key="11">
    <source>
        <dbReference type="Proteomes" id="UP000015101"/>
    </source>
</evidence>
<dbReference type="Pfam" id="PF03029">
    <property type="entry name" value="ATP_bind_1"/>
    <property type="match status" value="1"/>
</dbReference>
<reference evidence="11" key="1">
    <citation type="submission" date="2012-12" db="EMBL/GenBank/DDBJ databases">
        <authorList>
            <person name="Hellsten U."/>
            <person name="Grimwood J."/>
            <person name="Chapman J.A."/>
            <person name="Shapiro H."/>
            <person name="Aerts A."/>
            <person name="Otillar R.P."/>
            <person name="Terry A.Y."/>
            <person name="Boore J.L."/>
            <person name="Simakov O."/>
            <person name="Marletaz F."/>
            <person name="Cho S.-J."/>
            <person name="Edsinger-Gonzales E."/>
            <person name="Havlak P."/>
            <person name="Kuo D.-H."/>
            <person name="Larsson T."/>
            <person name="Lv J."/>
            <person name="Arendt D."/>
            <person name="Savage R."/>
            <person name="Osoegawa K."/>
            <person name="de Jong P."/>
            <person name="Lindberg D.R."/>
            <person name="Seaver E.C."/>
            <person name="Weisblat D.A."/>
            <person name="Putnam N.H."/>
            <person name="Grigoriev I.V."/>
            <person name="Rokhsar D.S."/>
        </authorList>
    </citation>
    <scope>NUCLEOTIDE SEQUENCE</scope>
</reference>
<dbReference type="eggNOG" id="KOG1533">
    <property type="taxonomic scope" value="Eukaryota"/>
</dbReference>
<dbReference type="EMBL" id="AMQM01001078">
    <property type="status" value="NOT_ANNOTATED_CDS"/>
    <property type="molecule type" value="Genomic_DNA"/>
</dbReference>
<dbReference type="InParanoid" id="T1FYW0"/>
<dbReference type="InterPro" id="IPR030231">
    <property type="entry name" value="Gpn2"/>
</dbReference>
<evidence type="ECO:0000256" key="6">
    <source>
        <dbReference type="ARBA" id="ARBA00023134"/>
    </source>
</evidence>
<comment type="subunit">
    <text evidence="7">Heterodimers with GPN1 or GPN3. Binds to RNA polymerase II (RNAPII).</text>
</comment>
<evidence type="ECO:0000256" key="5">
    <source>
        <dbReference type="ARBA" id="ARBA00022801"/>
    </source>
</evidence>
<reference evidence="9 11" key="2">
    <citation type="journal article" date="2013" name="Nature">
        <title>Insights into bilaterian evolution from three spiralian genomes.</title>
        <authorList>
            <person name="Simakov O."/>
            <person name="Marletaz F."/>
            <person name="Cho S.J."/>
            <person name="Edsinger-Gonzales E."/>
            <person name="Havlak P."/>
            <person name="Hellsten U."/>
            <person name="Kuo D.H."/>
            <person name="Larsson T."/>
            <person name="Lv J."/>
            <person name="Arendt D."/>
            <person name="Savage R."/>
            <person name="Osoegawa K."/>
            <person name="de Jong P."/>
            <person name="Grimwood J."/>
            <person name="Chapman J.A."/>
            <person name="Shapiro H."/>
            <person name="Aerts A."/>
            <person name="Otillar R.P."/>
            <person name="Terry A.Y."/>
            <person name="Boore J.L."/>
            <person name="Grigoriev I.V."/>
            <person name="Lindberg D.R."/>
            <person name="Seaver E.C."/>
            <person name="Weisblat D.A."/>
            <person name="Putnam N.H."/>
            <person name="Rokhsar D.S."/>
        </authorList>
    </citation>
    <scope>NUCLEOTIDE SEQUENCE</scope>
</reference>
<dbReference type="OrthoDB" id="5839at2759"/>
<proteinExistence type="inferred from homology"/>
<comment type="function">
    <text evidence="1 8">Small GTPase required for proper localization of RNA polymerase II and III (RNAPII and RNAPIII). May act at an RNAP assembly step prior to nuclear import.</text>
</comment>
<dbReference type="GeneID" id="20214008"/>
<dbReference type="PANTHER" id="PTHR21231">
    <property type="entry name" value="XPA-BINDING PROTEIN 1-RELATED"/>
    <property type="match status" value="1"/>
</dbReference>
<evidence type="ECO:0000256" key="1">
    <source>
        <dbReference type="ARBA" id="ARBA00003181"/>
    </source>
</evidence>
<keyword evidence="11" id="KW-1185">Reference proteome</keyword>
<protein>
    <recommendedName>
        <fullName evidence="3 8">GPN-loop GTPase 2</fullName>
    </recommendedName>
</protein>
<dbReference type="RefSeq" id="XP_009022522.1">
    <property type="nucleotide sequence ID" value="XM_009024274.1"/>
</dbReference>
<dbReference type="AlphaFoldDB" id="T1FYW0"/>
<dbReference type="SUPFAM" id="SSF52540">
    <property type="entry name" value="P-loop containing nucleoside triphosphate hydrolases"/>
    <property type="match status" value="1"/>
</dbReference>
<dbReference type="KEGG" id="hro:HELRODRAFT_67088"/>
<dbReference type="CTD" id="20214008"/>
<evidence type="ECO:0000313" key="10">
    <source>
        <dbReference type="EnsemblMetazoa" id="HelroP67088"/>
    </source>
</evidence>
<dbReference type="OMA" id="ATHNYFL"/>
<dbReference type="EMBL" id="KB097143">
    <property type="protein sequence ID" value="ESN98929.1"/>
    <property type="molecule type" value="Genomic_DNA"/>
</dbReference>
<evidence type="ECO:0000256" key="2">
    <source>
        <dbReference type="ARBA" id="ARBA00005290"/>
    </source>
</evidence>
<dbReference type="Proteomes" id="UP000015101">
    <property type="component" value="Unassembled WGS sequence"/>
</dbReference>
<evidence type="ECO:0000313" key="9">
    <source>
        <dbReference type="EMBL" id="ESN98929.1"/>
    </source>
</evidence>
<evidence type="ECO:0000256" key="8">
    <source>
        <dbReference type="RuleBase" id="RU365059"/>
    </source>
</evidence>
<organism evidence="10 11">
    <name type="scientific">Helobdella robusta</name>
    <name type="common">Californian leech</name>
    <dbReference type="NCBI Taxonomy" id="6412"/>
    <lineage>
        <taxon>Eukaryota</taxon>
        <taxon>Metazoa</taxon>
        <taxon>Spiralia</taxon>
        <taxon>Lophotrochozoa</taxon>
        <taxon>Annelida</taxon>
        <taxon>Clitellata</taxon>
        <taxon>Hirudinea</taxon>
        <taxon>Rhynchobdellida</taxon>
        <taxon>Glossiphoniidae</taxon>
        <taxon>Helobdella</taxon>
    </lineage>
</organism>
<name>T1FYW0_HELRO</name>
<dbReference type="GO" id="GO:0005525">
    <property type="term" value="F:GTP binding"/>
    <property type="evidence" value="ECO:0007669"/>
    <property type="project" value="UniProtKB-KW"/>
</dbReference>
<dbReference type="HOGENOM" id="CLU_037460_0_2_1"/>
<keyword evidence="5 8" id="KW-0378">Hydrolase</keyword>
<evidence type="ECO:0000256" key="3">
    <source>
        <dbReference type="ARBA" id="ARBA00014588"/>
    </source>
</evidence>
<dbReference type="STRING" id="6412.T1FYW0"/>
<reference evidence="10" key="3">
    <citation type="submission" date="2015-06" db="UniProtKB">
        <authorList>
            <consortium name="EnsemblMetazoa"/>
        </authorList>
    </citation>
    <scope>IDENTIFICATION</scope>
</reference>
<dbReference type="PANTHER" id="PTHR21231:SF3">
    <property type="entry name" value="GPN-LOOP GTPASE 2"/>
    <property type="match status" value="1"/>
</dbReference>
<evidence type="ECO:0000256" key="4">
    <source>
        <dbReference type="ARBA" id="ARBA00022741"/>
    </source>
</evidence>